<feature type="chain" id="PRO_5007856651" description="REJ domain-containing protein" evidence="2">
    <location>
        <begin position="21"/>
        <end position="58"/>
    </location>
</feature>
<evidence type="ECO:0008006" key="5">
    <source>
        <dbReference type="Google" id="ProtNLM"/>
    </source>
</evidence>
<organism evidence="3 4">
    <name type="scientific">Laetiporus sulphureus 93-53</name>
    <dbReference type="NCBI Taxonomy" id="1314785"/>
    <lineage>
        <taxon>Eukaryota</taxon>
        <taxon>Fungi</taxon>
        <taxon>Dikarya</taxon>
        <taxon>Basidiomycota</taxon>
        <taxon>Agaricomycotina</taxon>
        <taxon>Agaricomycetes</taxon>
        <taxon>Polyporales</taxon>
        <taxon>Laetiporus</taxon>
    </lineage>
</organism>
<keyword evidence="2" id="KW-0732">Signal</keyword>
<name>A0A165DL49_9APHY</name>
<evidence type="ECO:0000256" key="2">
    <source>
        <dbReference type="SAM" id="SignalP"/>
    </source>
</evidence>
<sequence>MSPFLLSALFILHLPHSARLSRFRSRTSSPQSALSSHLPAQARPPLAKRRALPVSQTP</sequence>
<dbReference type="Proteomes" id="UP000076871">
    <property type="component" value="Unassembled WGS sequence"/>
</dbReference>
<protein>
    <recommendedName>
        <fullName evidence="5">REJ domain-containing protein</fullName>
    </recommendedName>
</protein>
<gene>
    <name evidence="3" type="ORF">LAESUDRAFT_727380</name>
</gene>
<evidence type="ECO:0000313" key="4">
    <source>
        <dbReference type="Proteomes" id="UP000076871"/>
    </source>
</evidence>
<dbReference type="GeneID" id="63826237"/>
<dbReference type="AlphaFoldDB" id="A0A165DL49"/>
<dbReference type="RefSeq" id="XP_040762863.1">
    <property type="nucleotide sequence ID" value="XM_040909208.1"/>
</dbReference>
<dbReference type="EMBL" id="KV427632">
    <property type="protein sequence ID" value="KZT05123.1"/>
    <property type="molecule type" value="Genomic_DNA"/>
</dbReference>
<feature type="compositionally biased region" description="Polar residues" evidence="1">
    <location>
        <begin position="26"/>
        <end position="35"/>
    </location>
</feature>
<keyword evidence="4" id="KW-1185">Reference proteome</keyword>
<feature type="region of interest" description="Disordered" evidence="1">
    <location>
        <begin position="22"/>
        <end position="58"/>
    </location>
</feature>
<feature type="signal peptide" evidence="2">
    <location>
        <begin position="1"/>
        <end position="20"/>
    </location>
</feature>
<evidence type="ECO:0000256" key="1">
    <source>
        <dbReference type="SAM" id="MobiDB-lite"/>
    </source>
</evidence>
<dbReference type="InParanoid" id="A0A165DL49"/>
<accession>A0A165DL49</accession>
<evidence type="ECO:0000313" key="3">
    <source>
        <dbReference type="EMBL" id="KZT05123.1"/>
    </source>
</evidence>
<reference evidence="3 4" key="1">
    <citation type="journal article" date="2016" name="Mol. Biol. Evol.">
        <title>Comparative Genomics of Early-Diverging Mushroom-Forming Fungi Provides Insights into the Origins of Lignocellulose Decay Capabilities.</title>
        <authorList>
            <person name="Nagy L.G."/>
            <person name="Riley R."/>
            <person name="Tritt A."/>
            <person name="Adam C."/>
            <person name="Daum C."/>
            <person name="Floudas D."/>
            <person name="Sun H."/>
            <person name="Yadav J.S."/>
            <person name="Pangilinan J."/>
            <person name="Larsson K.H."/>
            <person name="Matsuura K."/>
            <person name="Barry K."/>
            <person name="Labutti K."/>
            <person name="Kuo R."/>
            <person name="Ohm R.A."/>
            <person name="Bhattacharya S.S."/>
            <person name="Shirouzu T."/>
            <person name="Yoshinaga Y."/>
            <person name="Martin F.M."/>
            <person name="Grigoriev I.V."/>
            <person name="Hibbett D.S."/>
        </authorList>
    </citation>
    <scope>NUCLEOTIDE SEQUENCE [LARGE SCALE GENOMIC DNA]</scope>
    <source>
        <strain evidence="3 4">93-53</strain>
    </source>
</reference>
<proteinExistence type="predicted"/>